<dbReference type="InterPro" id="IPR004254">
    <property type="entry name" value="AdipoR/HlyIII-related"/>
</dbReference>
<feature type="binding site" evidence="6">
    <location>
        <position position="206"/>
    </location>
    <ligand>
        <name>Zn(2+)</name>
        <dbReference type="ChEBI" id="CHEBI:29105"/>
    </ligand>
</feature>
<evidence type="ECO:0000256" key="1">
    <source>
        <dbReference type="ARBA" id="ARBA00004127"/>
    </source>
</evidence>
<comment type="subcellular location">
    <subcellularLocation>
        <location evidence="1">Endomembrane system</location>
        <topology evidence="1">Multi-pass membrane protein</topology>
    </subcellularLocation>
</comment>
<dbReference type="PANTHER" id="PTHR20855:SF129">
    <property type="entry name" value="HEMOLYSIN-3 HOMOLOG"/>
    <property type="match status" value="1"/>
</dbReference>
<dbReference type="InterPro" id="IPR005744">
    <property type="entry name" value="Hy-lIII"/>
</dbReference>
<keyword evidence="6" id="KW-0479">Metal-binding</keyword>
<dbReference type="EMBL" id="CP028923">
    <property type="protein sequence ID" value="QCK16649.1"/>
    <property type="molecule type" value="Genomic_DNA"/>
</dbReference>
<dbReference type="GO" id="GO:0046872">
    <property type="term" value="F:metal ion binding"/>
    <property type="evidence" value="ECO:0007669"/>
    <property type="project" value="UniProtKB-KW"/>
</dbReference>
<dbReference type="NCBIfam" id="TIGR01065">
    <property type="entry name" value="hlyIII"/>
    <property type="match status" value="1"/>
</dbReference>
<dbReference type="Proteomes" id="UP000298616">
    <property type="component" value="Chromosome"/>
</dbReference>
<name>A0A4D7JL96_9BACT</name>
<dbReference type="GO" id="GO:0012505">
    <property type="term" value="C:endomembrane system"/>
    <property type="evidence" value="ECO:0007669"/>
    <property type="project" value="UniProtKB-SubCell"/>
</dbReference>
<dbReference type="Pfam" id="PF03006">
    <property type="entry name" value="HlyIII"/>
    <property type="match status" value="1"/>
</dbReference>
<evidence type="ECO:0000256" key="5">
    <source>
        <dbReference type="ARBA" id="ARBA00023136"/>
    </source>
</evidence>
<feature type="binding site" evidence="6">
    <location>
        <position position="83"/>
    </location>
    <ligand>
        <name>Zn(2+)</name>
        <dbReference type="ChEBI" id="CHEBI:29105"/>
    </ligand>
</feature>
<feature type="transmembrane region" description="Helical" evidence="7">
    <location>
        <begin position="29"/>
        <end position="54"/>
    </location>
</feature>
<evidence type="ECO:0000256" key="6">
    <source>
        <dbReference type="PIRSR" id="PIRSR604254-1"/>
    </source>
</evidence>
<dbReference type="PANTHER" id="PTHR20855">
    <property type="entry name" value="ADIPOR/PROGESTIN RECEPTOR-RELATED"/>
    <property type="match status" value="1"/>
</dbReference>
<evidence type="ECO:0000313" key="9">
    <source>
        <dbReference type="Proteomes" id="UP000298616"/>
    </source>
</evidence>
<dbReference type="OrthoDB" id="9813689at2"/>
<dbReference type="KEGG" id="fpf:DCC35_18890"/>
<protein>
    <recommendedName>
        <fullName evidence="10">Hemolysin III</fullName>
    </recommendedName>
</protein>
<dbReference type="GO" id="GO:0016020">
    <property type="term" value="C:membrane"/>
    <property type="evidence" value="ECO:0007669"/>
    <property type="project" value="InterPro"/>
</dbReference>
<evidence type="ECO:0000256" key="3">
    <source>
        <dbReference type="ARBA" id="ARBA00022692"/>
    </source>
</evidence>
<feature type="transmembrane region" description="Helical" evidence="7">
    <location>
        <begin position="100"/>
        <end position="118"/>
    </location>
</feature>
<feature type="transmembrane region" description="Helical" evidence="7">
    <location>
        <begin position="60"/>
        <end position="79"/>
    </location>
</feature>
<feature type="transmembrane region" description="Helical" evidence="7">
    <location>
        <begin position="207"/>
        <end position="229"/>
    </location>
</feature>
<evidence type="ECO:0000256" key="4">
    <source>
        <dbReference type="ARBA" id="ARBA00022989"/>
    </source>
</evidence>
<feature type="transmembrane region" description="Helical" evidence="7">
    <location>
        <begin position="151"/>
        <end position="172"/>
    </location>
</feature>
<reference evidence="8 9" key="1">
    <citation type="submission" date="2018-04" db="EMBL/GenBank/DDBJ databases">
        <title>Complete genome uncultured novel isolate.</title>
        <authorList>
            <person name="Merlino G."/>
        </authorList>
    </citation>
    <scope>NUCLEOTIDE SEQUENCE [LARGE SCALE GENOMIC DNA]</scope>
    <source>
        <strain evidence="9">R1DC9</strain>
    </source>
</reference>
<evidence type="ECO:0000313" key="8">
    <source>
        <dbReference type="EMBL" id="QCK16649.1"/>
    </source>
</evidence>
<keyword evidence="6" id="KW-0862">Zinc</keyword>
<comment type="similarity">
    <text evidence="2">Belongs to the UPF0073 (Hly-III) family.</text>
</comment>
<keyword evidence="9" id="KW-1185">Reference proteome</keyword>
<evidence type="ECO:0000256" key="2">
    <source>
        <dbReference type="ARBA" id="ARBA00008488"/>
    </source>
</evidence>
<proteinExistence type="inferred from homology"/>
<keyword evidence="3 7" id="KW-0812">Transmembrane</keyword>
<feature type="transmembrane region" description="Helical" evidence="7">
    <location>
        <begin position="178"/>
        <end position="198"/>
    </location>
</feature>
<organism evidence="8 9">
    <name type="scientific">Mangrovivirga cuniculi</name>
    <dbReference type="NCBI Taxonomy" id="2715131"/>
    <lineage>
        <taxon>Bacteria</taxon>
        <taxon>Pseudomonadati</taxon>
        <taxon>Bacteroidota</taxon>
        <taxon>Cytophagia</taxon>
        <taxon>Cytophagales</taxon>
        <taxon>Mangrovivirgaceae</taxon>
        <taxon>Mangrovivirga</taxon>
    </lineage>
</organism>
<dbReference type="AlphaFoldDB" id="A0A4D7JL96"/>
<keyword evidence="4 7" id="KW-1133">Transmembrane helix</keyword>
<sequence length="230" mass="26102">MQIEYFYASKNDGRLALVKLKPLKKTEEILNSLSHGITAAAAVGGMIVLIIFGARSDVKWSLFSALFYGLSLVLLYLFSSFYHGLRHKKAKYVFKILDHCGIYLLIAGTYTPVLLICIGGTTGWIYFAILWSMALIGIILKIFFAGKYKTISTLMYAVMGWIIIFDIDIVKASLPAPAFWLLAAGGFAYTFGIIFYMLDKRLKYGHFIWHLFVMMGSIFHFIMMVKYVFI</sequence>
<feature type="binding site" evidence="6">
    <location>
        <position position="210"/>
    </location>
    <ligand>
        <name>Zn(2+)</name>
        <dbReference type="ChEBI" id="CHEBI:29105"/>
    </ligand>
</feature>
<keyword evidence="5 7" id="KW-0472">Membrane</keyword>
<evidence type="ECO:0008006" key="10">
    <source>
        <dbReference type="Google" id="ProtNLM"/>
    </source>
</evidence>
<gene>
    <name evidence="8" type="ORF">DCC35_18890</name>
</gene>
<dbReference type="GO" id="GO:0140911">
    <property type="term" value="F:pore-forming activity"/>
    <property type="evidence" value="ECO:0007669"/>
    <property type="project" value="InterPro"/>
</dbReference>
<evidence type="ECO:0000256" key="7">
    <source>
        <dbReference type="SAM" id="Phobius"/>
    </source>
</evidence>
<feature type="transmembrane region" description="Helical" evidence="7">
    <location>
        <begin position="124"/>
        <end position="144"/>
    </location>
</feature>
<accession>A0A4D7JL96</accession>